<accession>A0AAD6FFE8</accession>
<dbReference type="EMBL" id="JAPTMU010000013">
    <property type="protein sequence ID" value="KAJ4932816.1"/>
    <property type="molecule type" value="Genomic_DNA"/>
</dbReference>
<evidence type="ECO:0000313" key="2">
    <source>
        <dbReference type="Proteomes" id="UP001219934"/>
    </source>
</evidence>
<gene>
    <name evidence="1" type="ORF">JOQ06_029658</name>
</gene>
<comment type="caution">
    <text evidence="1">The sequence shown here is derived from an EMBL/GenBank/DDBJ whole genome shotgun (WGS) entry which is preliminary data.</text>
</comment>
<name>A0AAD6FFE8_9TELE</name>
<organism evidence="1 2">
    <name type="scientific">Pogonophryne albipinna</name>
    <dbReference type="NCBI Taxonomy" id="1090488"/>
    <lineage>
        <taxon>Eukaryota</taxon>
        <taxon>Metazoa</taxon>
        <taxon>Chordata</taxon>
        <taxon>Craniata</taxon>
        <taxon>Vertebrata</taxon>
        <taxon>Euteleostomi</taxon>
        <taxon>Actinopterygii</taxon>
        <taxon>Neopterygii</taxon>
        <taxon>Teleostei</taxon>
        <taxon>Neoteleostei</taxon>
        <taxon>Acanthomorphata</taxon>
        <taxon>Eupercaria</taxon>
        <taxon>Perciformes</taxon>
        <taxon>Notothenioidei</taxon>
        <taxon>Pogonophryne</taxon>
    </lineage>
</organism>
<reference evidence="1" key="1">
    <citation type="submission" date="2022-11" db="EMBL/GenBank/DDBJ databases">
        <title>Chromosome-level genome of Pogonophryne albipinna.</title>
        <authorList>
            <person name="Jo E."/>
        </authorList>
    </citation>
    <scope>NUCLEOTIDE SEQUENCE</scope>
    <source>
        <strain evidence="1">SGF0006</strain>
        <tissue evidence="1">Muscle</tissue>
    </source>
</reference>
<dbReference type="AlphaFoldDB" id="A0AAD6FFE8"/>
<keyword evidence="2" id="KW-1185">Reference proteome</keyword>
<evidence type="ECO:0000313" key="1">
    <source>
        <dbReference type="EMBL" id="KAJ4932816.1"/>
    </source>
</evidence>
<proteinExistence type="predicted"/>
<protein>
    <submittedName>
        <fullName evidence="1">Uncharacterized protein</fullName>
    </submittedName>
</protein>
<sequence>MAGQQLCAAGLIPGTQLQRETCSVPREDGNNDTAWQTGPLDHSGFINTGTLTVNPGKDPPQAPIQNIRQSDQSLSSHNPKHYLHLTFIRPRKEQGCIKRRGCSC</sequence>
<dbReference type="Proteomes" id="UP001219934">
    <property type="component" value="Unassembled WGS sequence"/>
</dbReference>